<gene>
    <name evidence="8" type="ORF">SAMN05660443_1560</name>
</gene>
<sequence length="102" mass="11298">MPWIQVCREDELADGQFKIVENDDGDELLVARAEGELRAVVNECSHDRRGFEGGCIEAGLLVCPRHGARFCLRTGKALTPPAYVDIETFAVKVEEGHVWVEG</sequence>
<evidence type="ECO:0000256" key="5">
    <source>
        <dbReference type="ARBA" id="ARBA00034078"/>
    </source>
</evidence>
<evidence type="ECO:0000313" key="9">
    <source>
        <dbReference type="Proteomes" id="UP000199058"/>
    </source>
</evidence>
<dbReference type="STRING" id="1122252.SAMN05660443_1560"/>
<keyword evidence="8" id="KW-0560">Oxidoreductase</keyword>
<evidence type="ECO:0000256" key="2">
    <source>
        <dbReference type="ARBA" id="ARBA00022723"/>
    </source>
</evidence>
<name>A0A1I1GQ09_9GAMM</name>
<keyword evidence="4" id="KW-0411">Iron-sulfur</keyword>
<keyword evidence="2" id="KW-0479">Metal-binding</keyword>
<keyword evidence="8" id="KW-0223">Dioxygenase</keyword>
<protein>
    <submittedName>
        <fullName evidence="8">3-phenylpropionate/trans-cinnamate dioxygenase ferredoxin subunit</fullName>
    </submittedName>
</protein>
<proteinExistence type="inferred from homology"/>
<reference evidence="8 9" key="1">
    <citation type="submission" date="2016-10" db="EMBL/GenBank/DDBJ databases">
        <authorList>
            <person name="de Groot N.N."/>
        </authorList>
    </citation>
    <scope>NUCLEOTIDE SEQUENCE [LARGE SCALE GENOMIC DNA]</scope>
    <source>
        <strain evidence="8 9">DSM 18438</strain>
    </source>
</reference>
<evidence type="ECO:0000256" key="3">
    <source>
        <dbReference type="ARBA" id="ARBA00023004"/>
    </source>
</evidence>
<dbReference type="GO" id="GO:0051537">
    <property type="term" value="F:2 iron, 2 sulfur cluster binding"/>
    <property type="evidence" value="ECO:0007669"/>
    <property type="project" value="UniProtKB-KW"/>
</dbReference>
<dbReference type="EMBL" id="FOLH01000003">
    <property type="protein sequence ID" value="SFC13545.1"/>
    <property type="molecule type" value="Genomic_DNA"/>
</dbReference>
<dbReference type="GO" id="GO:0051213">
    <property type="term" value="F:dioxygenase activity"/>
    <property type="evidence" value="ECO:0007669"/>
    <property type="project" value="UniProtKB-KW"/>
</dbReference>
<dbReference type="AlphaFoldDB" id="A0A1I1GQ09"/>
<dbReference type="PANTHER" id="PTHR21496">
    <property type="entry name" value="FERREDOXIN-RELATED"/>
    <property type="match status" value="1"/>
</dbReference>
<dbReference type="Proteomes" id="UP000199058">
    <property type="component" value="Unassembled WGS sequence"/>
</dbReference>
<organism evidence="8 9">
    <name type="scientific">Marinospirillum celere</name>
    <dbReference type="NCBI Taxonomy" id="1122252"/>
    <lineage>
        <taxon>Bacteria</taxon>
        <taxon>Pseudomonadati</taxon>
        <taxon>Pseudomonadota</taxon>
        <taxon>Gammaproteobacteria</taxon>
        <taxon>Oceanospirillales</taxon>
        <taxon>Oceanospirillaceae</taxon>
        <taxon>Marinospirillum</taxon>
    </lineage>
</organism>
<comment type="similarity">
    <text evidence="6">Belongs to the bacterial ring-hydroxylating dioxygenase ferredoxin component family.</text>
</comment>
<dbReference type="InterPro" id="IPR017941">
    <property type="entry name" value="Rieske_2Fe-2S"/>
</dbReference>
<keyword evidence="3" id="KW-0408">Iron</keyword>
<keyword evidence="9" id="KW-1185">Reference proteome</keyword>
<evidence type="ECO:0000256" key="6">
    <source>
        <dbReference type="ARBA" id="ARBA00038001"/>
    </source>
</evidence>
<accession>A0A1I1GQ09</accession>
<evidence type="ECO:0000256" key="1">
    <source>
        <dbReference type="ARBA" id="ARBA00022714"/>
    </source>
</evidence>
<dbReference type="RefSeq" id="WP_091961616.1">
    <property type="nucleotide sequence ID" value="NZ_FOLH01000003.1"/>
</dbReference>
<dbReference type="SUPFAM" id="SSF50022">
    <property type="entry name" value="ISP domain"/>
    <property type="match status" value="1"/>
</dbReference>
<dbReference type="Pfam" id="PF00355">
    <property type="entry name" value="Rieske"/>
    <property type="match status" value="1"/>
</dbReference>
<dbReference type="GO" id="GO:0046872">
    <property type="term" value="F:metal ion binding"/>
    <property type="evidence" value="ECO:0007669"/>
    <property type="project" value="UniProtKB-KW"/>
</dbReference>
<comment type="cofactor">
    <cofactor evidence="5">
        <name>[2Fe-2S] cluster</name>
        <dbReference type="ChEBI" id="CHEBI:190135"/>
    </cofactor>
</comment>
<dbReference type="PANTHER" id="PTHR21496:SF0">
    <property type="entry name" value="RIESKE DOMAIN-CONTAINING PROTEIN"/>
    <property type="match status" value="1"/>
</dbReference>
<evidence type="ECO:0000313" key="8">
    <source>
        <dbReference type="EMBL" id="SFC13545.1"/>
    </source>
</evidence>
<dbReference type="InterPro" id="IPR036922">
    <property type="entry name" value="Rieske_2Fe-2S_sf"/>
</dbReference>
<evidence type="ECO:0000256" key="4">
    <source>
        <dbReference type="ARBA" id="ARBA00023014"/>
    </source>
</evidence>
<evidence type="ECO:0000259" key="7">
    <source>
        <dbReference type="PROSITE" id="PS51296"/>
    </source>
</evidence>
<dbReference type="OrthoDB" id="9800167at2"/>
<feature type="domain" description="Rieske" evidence="7">
    <location>
        <begin position="4"/>
        <end position="100"/>
    </location>
</feature>
<keyword evidence="1" id="KW-0001">2Fe-2S</keyword>
<dbReference type="PROSITE" id="PS51296">
    <property type="entry name" value="RIESKE"/>
    <property type="match status" value="1"/>
</dbReference>
<dbReference type="Gene3D" id="2.102.10.10">
    <property type="entry name" value="Rieske [2Fe-2S] iron-sulphur domain"/>
    <property type="match status" value="1"/>
</dbReference>